<reference evidence="4" key="1">
    <citation type="journal article" date="2011" name="MBio">
        <title>Novel metabolic attributes of the genus Cyanothece, comprising a group of unicellular nitrogen-fixing Cyanobacteria.</title>
        <authorList>
            <person name="Bandyopadhyay A."/>
            <person name="Elvitigala T."/>
            <person name="Welsh E."/>
            <person name="Stockel J."/>
            <person name="Liberton M."/>
            <person name="Min H."/>
            <person name="Sherman L.A."/>
            <person name="Pakrasi H.B."/>
        </authorList>
    </citation>
    <scope>NUCLEOTIDE SEQUENCE [LARGE SCALE GENOMIC DNA]</scope>
    <source>
        <strain evidence="4">PCC 7822</strain>
    </source>
</reference>
<keyword evidence="4" id="KW-1185">Reference proteome</keyword>
<evidence type="ECO:0000256" key="2">
    <source>
        <dbReference type="SAM" id="MobiDB-lite"/>
    </source>
</evidence>
<feature type="region of interest" description="Disordered" evidence="2">
    <location>
        <begin position="768"/>
        <end position="801"/>
    </location>
</feature>
<protein>
    <recommendedName>
        <fullName evidence="5">Chromosome segregation ATPase-like protein</fullName>
    </recommendedName>
</protein>
<evidence type="ECO:0000313" key="4">
    <source>
        <dbReference type="Proteomes" id="UP000008206"/>
    </source>
</evidence>
<evidence type="ECO:0000313" key="3">
    <source>
        <dbReference type="EMBL" id="ADN15781.1"/>
    </source>
</evidence>
<keyword evidence="1" id="KW-0175">Coiled coil</keyword>
<dbReference type="RefSeq" id="WP_013323849.1">
    <property type="nucleotide sequence ID" value="NC_014501.1"/>
</dbReference>
<evidence type="ECO:0008006" key="5">
    <source>
        <dbReference type="Google" id="ProtNLM"/>
    </source>
</evidence>
<feature type="compositionally biased region" description="Basic and acidic residues" evidence="2">
    <location>
        <begin position="789"/>
        <end position="801"/>
    </location>
</feature>
<dbReference type="HOGENOM" id="CLU_351175_0_0_3"/>
<dbReference type="KEGG" id="cyj:Cyan7822_3849"/>
<dbReference type="Proteomes" id="UP000008206">
    <property type="component" value="Chromosome"/>
</dbReference>
<sequence length="801" mass="87462">MLAQECLKVANRATERANEAIEQANLSIKQANKALYQANQAMKQANLAYAQAIEAYKNAEVWGQQGVARANGAYLYAQEVARSANQAYARALQAQADALKALQGIKNLNGGGDLSGLQKLKSSVEALQAQNLINIERAIQNSHRADIERLRTAQTIGSLENQVSSYRAILGQQNSVINSVQNNVTRVISGGGGAGIDSIKNDLSIFRNDLSTFSYNQQTFRNDLSIFRNDLSTFSYNQQTFRNDLSTFKNDLSTFSYNQQTFKNDLSTFKNDLSTFSYNQQTFKNDLSTFSYNQTVAQTQTNNRVTNLETTTTNLTNTQTQTNNRVTNLETTTTNLTNNQAQTNNRVTNLESTTTNLTNTQTQANNRVTNLESTTTNLTNTQTQTNNRVTNLESTTTNLTNTQTQTSNRVTNLENTATNLSNTQTQTNNRVTNLETTATNLQTQVNEVDVKVTDEVKKLGTTIDGLVPVIGGIAISTNLIKNQTSLPKLAEAAETGVCNASKPEGCLGAPLKQMKNGIDTSVYNTAGIGGLALQNAQILTNTYNIIELVKGVGSSVQTAYNYTKGKFDKLWDFLGLDRFLNIMNFAIGLHNAGMLSKNLYGTLIETTNNVLGAIGIKDPEGQTFDIGPIIGGAIDSWMAKLLGASVWAGTKDLWNRANRIVAAAARIKDATYAFGNSLAEIQENIGENVAQLSNAFIEEGIISEKTLDYKDPKPQYKQHFTKTQGFLTGLNESAEAINELVQQVTETTELATEMIKAFGEFKTTLENGGKAKTTEETTKNTNSTPTVEIPKDALKEGDYGS</sequence>
<organism evidence="3 4">
    <name type="scientific">Gloeothece verrucosa (strain PCC 7822)</name>
    <name type="common">Cyanothece sp. (strain PCC 7822)</name>
    <dbReference type="NCBI Taxonomy" id="497965"/>
    <lineage>
        <taxon>Bacteria</taxon>
        <taxon>Bacillati</taxon>
        <taxon>Cyanobacteriota</taxon>
        <taxon>Cyanophyceae</taxon>
        <taxon>Oscillatoriophycideae</taxon>
        <taxon>Chroococcales</taxon>
        <taxon>Aphanothecaceae</taxon>
        <taxon>Gloeothece</taxon>
        <taxon>Gloeothece verrucosa</taxon>
    </lineage>
</organism>
<dbReference type="EMBL" id="CP002198">
    <property type="protein sequence ID" value="ADN15781.1"/>
    <property type="molecule type" value="Genomic_DNA"/>
</dbReference>
<dbReference type="SUPFAM" id="SSF57997">
    <property type="entry name" value="Tropomyosin"/>
    <property type="match status" value="1"/>
</dbReference>
<dbReference type="STRING" id="497965.Cyan7822_3849"/>
<dbReference type="AlphaFoldDB" id="E0UJ78"/>
<accession>E0UJ78</accession>
<proteinExistence type="predicted"/>
<dbReference type="eggNOG" id="COG0457">
    <property type="taxonomic scope" value="Bacteria"/>
</dbReference>
<feature type="coiled-coil region" evidence="1">
    <location>
        <begin position="7"/>
        <end position="48"/>
    </location>
</feature>
<dbReference type="Gene3D" id="1.20.5.170">
    <property type="match status" value="2"/>
</dbReference>
<name>E0UJ78_GLOV7</name>
<gene>
    <name evidence="3" type="ordered locus">Cyan7822_3849</name>
</gene>
<evidence type="ECO:0000256" key="1">
    <source>
        <dbReference type="SAM" id="Coils"/>
    </source>
</evidence>